<dbReference type="SUPFAM" id="SSF63380">
    <property type="entry name" value="Riboflavin synthase domain-like"/>
    <property type="match status" value="1"/>
</dbReference>
<feature type="domain" description="FAD-binding FR-type" evidence="14">
    <location>
        <begin position="1"/>
        <end position="97"/>
    </location>
</feature>
<keyword evidence="8 12" id="KW-0408">Iron</keyword>
<comment type="similarity">
    <text evidence="1">Belongs to the PyrK family.</text>
</comment>
<keyword evidence="7" id="KW-0249">Electron transport</keyword>
<evidence type="ECO:0000313" key="16">
    <source>
        <dbReference type="Proteomes" id="UP000078390"/>
    </source>
</evidence>
<dbReference type="Gene3D" id="2.40.30.10">
    <property type="entry name" value="Translation factors"/>
    <property type="match status" value="1"/>
</dbReference>
<comment type="caution">
    <text evidence="15">The sequence shown here is derived from an EMBL/GenBank/DDBJ whole genome shotgun (WGS) entry which is preliminary data.</text>
</comment>
<dbReference type="RefSeq" id="WP_084270890.1">
    <property type="nucleotide sequence ID" value="NZ_LWLG01000001.1"/>
</dbReference>
<evidence type="ECO:0000256" key="7">
    <source>
        <dbReference type="ARBA" id="ARBA00022982"/>
    </source>
</evidence>
<dbReference type="Proteomes" id="UP000078390">
    <property type="component" value="Unassembled WGS sequence"/>
</dbReference>
<sequence length="256" mass="28294">MIGARVVSQREVSPGYFLLKLEAPEIAHQARPGQFVKITAWEGRDPLLPRPFSIHEVKDSHLWILYQRRGLGTKLLSKIHRGETVWLSGPFGRPFPLPEEGSVWLVAGGVGVAPFFFYAGVLRTHNIPFRFFYGARSKGDLLRLKHLQSLGKLRIATEDGSLGYQGFVTDLIKVQLEQEDRPKMMVACGPPGMLSAVGQIGEAYGIPTYLSLEAFMACGQGLCLGCVVQRRRGGYLRVCLEGPAVDSREVALDKLS</sequence>
<dbReference type="GO" id="GO:0046872">
    <property type="term" value="F:metal ion binding"/>
    <property type="evidence" value="ECO:0007669"/>
    <property type="project" value="UniProtKB-KW"/>
</dbReference>
<evidence type="ECO:0000256" key="8">
    <source>
        <dbReference type="ARBA" id="ARBA00023004"/>
    </source>
</evidence>
<feature type="binding site" evidence="11">
    <location>
        <begin position="72"/>
        <end position="73"/>
    </location>
    <ligand>
        <name>FAD</name>
        <dbReference type="ChEBI" id="CHEBI:57692"/>
    </ligand>
</feature>
<dbReference type="InterPro" id="IPR019480">
    <property type="entry name" value="Dihydroorotate_DH_Fe-S-bd"/>
</dbReference>
<protein>
    <submittedName>
        <fullName evidence="15">Dihydroorotate dehydrogenase electron transfer subunit</fullName>
        <ecNumber evidence="15">1.3.98.1</ecNumber>
    </submittedName>
</protein>
<comment type="cofactor">
    <cofactor evidence="10">
        <name>[2Fe-2S] cluster</name>
        <dbReference type="ChEBI" id="CHEBI:190135"/>
    </cofactor>
</comment>
<evidence type="ECO:0000256" key="4">
    <source>
        <dbReference type="ARBA" id="ARBA00022714"/>
    </source>
</evidence>
<keyword evidence="3 11" id="KW-0285">Flavoprotein</keyword>
<evidence type="ECO:0000256" key="13">
    <source>
        <dbReference type="SAM" id="Phobius"/>
    </source>
</evidence>
<dbReference type="Gene3D" id="2.10.240.10">
    <property type="entry name" value="Dihydroorotate dehydrogenase, electron transfer subunit"/>
    <property type="match status" value="1"/>
</dbReference>
<gene>
    <name evidence="15" type="ORF">TDIS_0270</name>
</gene>
<name>A0A179D8I6_9BACT</name>
<dbReference type="PANTHER" id="PTHR43513">
    <property type="entry name" value="DIHYDROOROTATE DEHYDROGENASE B (NAD(+)), ELECTRON TRANSFER SUBUNIT"/>
    <property type="match status" value="1"/>
</dbReference>
<keyword evidence="16" id="KW-1185">Reference proteome</keyword>
<reference evidence="15 16" key="1">
    <citation type="submission" date="2016-04" db="EMBL/GenBank/DDBJ databases">
        <title>Genome analysis of Thermosulfurimonas dismutans, the first thermophilic sulfur-disproportionating bacterium of the phylum Thermodesulfobacteria.</title>
        <authorList>
            <person name="Mardanov A.V."/>
            <person name="Beletsky A.V."/>
            <person name="Kadnikov V.V."/>
            <person name="Slobodkin A.I."/>
            <person name="Ravin N.V."/>
        </authorList>
    </citation>
    <scope>NUCLEOTIDE SEQUENCE [LARGE SCALE GENOMIC DNA]</scope>
    <source>
        <strain evidence="15 16">S95</strain>
    </source>
</reference>
<feature type="transmembrane region" description="Helical" evidence="13">
    <location>
        <begin position="103"/>
        <end position="122"/>
    </location>
</feature>
<dbReference type="PROSITE" id="PS51384">
    <property type="entry name" value="FAD_FR"/>
    <property type="match status" value="1"/>
</dbReference>
<dbReference type="CDD" id="cd06218">
    <property type="entry name" value="DHOD_e_trans"/>
    <property type="match status" value="1"/>
</dbReference>
<dbReference type="EMBL" id="LWLG01000001">
    <property type="protein sequence ID" value="OAQ21752.1"/>
    <property type="molecule type" value="Genomic_DNA"/>
</dbReference>
<evidence type="ECO:0000256" key="10">
    <source>
        <dbReference type="ARBA" id="ARBA00034078"/>
    </source>
</evidence>
<keyword evidence="9 12" id="KW-0411">Iron-sulfur</keyword>
<keyword evidence="2" id="KW-0813">Transport</keyword>
<feature type="binding site" evidence="11">
    <location>
        <begin position="50"/>
        <end position="53"/>
    </location>
    <ligand>
        <name>FAD</name>
        <dbReference type="ChEBI" id="CHEBI:57692"/>
    </ligand>
</feature>
<comment type="cofactor">
    <cofactor evidence="11">
        <name>FAD</name>
        <dbReference type="ChEBI" id="CHEBI:57692"/>
    </cofactor>
    <text evidence="11">Binds 1 FAD per subunit.</text>
</comment>
<evidence type="ECO:0000256" key="5">
    <source>
        <dbReference type="ARBA" id="ARBA00022723"/>
    </source>
</evidence>
<dbReference type="OrthoDB" id="9789468at2"/>
<dbReference type="PANTHER" id="PTHR43513:SF3">
    <property type="entry name" value="DIHYDROOROTATE DEHYDROGENASE B (NAD(+)), ELECTRON TRANSFER SUBUNIT-RELATED"/>
    <property type="match status" value="1"/>
</dbReference>
<dbReference type="InterPro" id="IPR012165">
    <property type="entry name" value="Cyt_c3_hydrogenase_gsu"/>
</dbReference>
<keyword evidence="13" id="KW-1133">Transmembrane helix</keyword>
<feature type="binding site" evidence="11">
    <location>
        <begin position="65"/>
        <end position="67"/>
    </location>
    <ligand>
        <name>FAD</name>
        <dbReference type="ChEBI" id="CHEBI:57692"/>
    </ligand>
</feature>
<comment type="cofactor">
    <cofactor evidence="12">
        <name>[2Fe-2S] cluster</name>
        <dbReference type="ChEBI" id="CHEBI:190135"/>
    </cofactor>
    <text evidence="12">Binds 1 [2Fe-2S] cluster per subunit.</text>
</comment>
<feature type="binding site" evidence="12">
    <location>
        <position position="226"/>
    </location>
    <ligand>
        <name>[2Fe-2S] cluster</name>
        <dbReference type="ChEBI" id="CHEBI:190135"/>
    </ligand>
</feature>
<evidence type="ECO:0000256" key="11">
    <source>
        <dbReference type="PIRSR" id="PIRSR006816-1"/>
    </source>
</evidence>
<accession>A0A179D8I6</accession>
<keyword evidence="13" id="KW-0812">Transmembrane</keyword>
<organism evidence="15 16">
    <name type="scientific">Thermosulfurimonas dismutans</name>
    <dbReference type="NCBI Taxonomy" id="999894"/>
    <lineage>
        <taxon>Bacteria</taxon>
        <taxon>Pseudomonadati</taxon>
        <taxon>Thermodesulfobacteriota</taxon>
        <taxon>Thermodesulfobacteria</taxon>
        <taxon>Thermodesulfobacteriales</taxon>
        <taxon>Thermodesulfobacteriaceae</taxon>
        <taxon>Thermosulfurimonas</taxon>
    </lineage>
</organism>
<dbReference type="GO" id="GO:0050660">
    <property type="term" value="F:flavin adenine dinucleotide binding"/>
    <property type="evidence" value="ECO:0007669"/>
    <property type="project" value="InterPro"/>
</dbReference>
<keyword evidence="13" id="KW-0472">Membrane</keyword>
<evidence type="ECO:0000259" key="14">
    <source>
        <dbReference type="PROSITE" id="PS51384"/>
    </source>
</evidence>
<evidence type="ECO:0000313" key="15">
    <source>
        <dbReference type="EMBL" id="OAQ21752.1"/>
    </source>
</evidence>
<evidence type="ECO:0000256" key="6">
    <source>
        <dbReference type="ARBA" id="ARBA00022827"/>
    </source>
</evidence>
<dbReference type="Gene3D" id="3.40.50.80">
    <property type="entry name" value="Nucleotide-binding domain of ferredoxin-NADP reductase (FNR) module"/>
    <property type="match status" value="1"/>
</dbReference>
<dbReference type="GO" id="GO:0051537">
    <property type="term" value="F:2 iron, 2 sulfur cluster binding"/>
    <property type="evidence" value="ECO:0007669"/>
    <property type="project" value="UniProtKB-KW"/>
</dbReference>
<proteinExistence type="inferred from homology"/>
<evidence type="ECO:0000256" key="3">
    <source>
        <dbReference type="ARBA" id="ARBA00022630"/>
    </source>
</evidence>
<dbReference type="GO" id="GO:0006221">
    <property type="term" value="P:pyrimidine nucleotide biosynthetic process"/>
    <property type="evidence" value="ECO:0007669"/>
    <property type="project" value="InterPro"/>
</dbReference>
<dbReference type="InterPro" id="IPR017927">
    <property type="entry name" value="FAD-bd_FR_type"/>
</dbReference>
<keyword evidence="15" id="KW-0560">Oxidoreductase</keyword>
<dbReference type="AlphaFoldDB" id="A0A179D8I6"/>
<dbReference type="InterPro" id="IPR017938">
    <property type="entry name" value="Riboflavin_synthase-like_b-brl"/>
</dbReference>
<evidence type="ECO:0000256" key="9">
    <source>
        <dbReference type="ARBA" id="ARBA00023014"/>
    </source>
</evidence>
<dbReference type="InterPro" id="IPR001433">
    <property type="entry name" value="OxRdtase_FAD/NAD-bd"/>
</dbReference>
<dbReference type="Pfam" id="PF00175">
    <property type="entry name" value="NAD_binding_1"/>
    <property type="match status" value="1"/>
</dbReference>
<evidence type="ECO:0000256" key="1">
    <source>
        <dbReference type="ARBA" id="ARBA00006422"/>
    </source>
</evidence>
<dbReference type="InterPro" id="IPR050353">
    <property type="entry name" value="PyrK_electron_transfer"/>
</dbReference>
<feature type="binding site" evidence="12">
    <location>
        <position position="223"/>
    </location>
    <ligand>
        <name>[2Fe-2S] cluster</name>
        <dbReference type="ChEBI" id="CHEBI:190135"/>
    </ligand>
</feature>
<evidence type="ECO:0000256" key="2">
    <source>
        <dbReference type="ARBA" id="ARBA00022448"/>
    </source>
</evidence>
<keyword evidence="5 12" id="KW-0479">Metal-binding</keyword>
<feature type="binding site" evidence="12">
    <location>
        <position position="218"/>
    </location>
    <ligand>
        <name>[2Fe-2S] cluster</name>
        <dbReference type="ChEBI" id="CHEBI:190135"/>
    </ligand>
</feature>
<keyword evidence="4 12" id="KW-0001">2Fe-2S</keyword>
<dbReference type="GO" id="GO:1990663">
    <property type="term" value="F:dihydroorotate dehydrogenase (fumarate) activity"/>
    <property type="evidence" value="ECO:0007669"/>
    <property type="project" value="UniProtKB-EC"/>
</dbReference>
<evidence type="ECO:0000256" key="12">
    <source>
        <dbReference type="PIRSR" id="PIRSR006816-2"/>
    </source>
</evidence>
<keyword evidence="6 11" id="KW-0274">FAD</keyword>
<dbReference type="Pfam" id="PF10418">
    <property type="entry name" value="DHODB_Fe-S_bind"/>
    <property type="match status" value="1"/>
</dbReference>
<dbReference type="InterPro" id="IPR037117">
    <property type="entry name" value="Dihydroorotate_DH_ele_sf"/>
</dbReference>
<dbReference type="InterPro" id="IPR039261">
    <property type="entry name" value="FNR_nucleotide-bd"/>
</dbReference>
<dbReference type="EC" id="1.3.98.1" evidence="15"/>
<dbReference type="PIRSF" id="PIRSF006816">
    <property type="entry name" value="Cyc3_hyd_g"/>
    <property type="match status" value="1"/>
</dbReference>
<dbReference type="SUPFAM" id="SSF52343">
    <property type="entry name" value="Ferredoxin reductase-like, C-terminal NADP-linked domain"/>
    <property type="match status" value="1"/>
</dbReference>
<dbReference type="STRING" id="999894.TDIS_0270"/>
<feature type="binding site" evidence="12">
    <location>
        <position position="239"/>
    </location>
    <ligand>
        <name>[2Fe-2S] cluster</name>
        <dbReference type="ChEBI" id="CHEBI:190135"/>
    </ligand>
</feature>